<dbReference type="InterPro" id="IPR000897">
    <property type="entry name" value="SRP54_GTPase_dom"/>
</dbReference>
<dbReference type="PANTHER" id="PTHR43134">
    <property type="entry name" value="SIGNAL RECOGNITION PARTICLE RECEPTOR SUBUNIT ALPHA"/>
    <property type="match status" value="1"/>
</dbReference>
<dbReference type="GO" id="GO:0005525">
    <property type="term" value="F:GTP binding"/>
    <property type="evidence" value="ECO:0007669"/>
    <property type="project" value="UniProtKB-KW"/>
</dbReference>
<evidence type="ECO:0000256" key="2">
    <source>
        <dbReference type="ARBA" id="ARBA00008531"/>
    </source>
</evidence>
<dbReference type="EMBL" id="BJWL01000029">
    <property type="protein sequence ID" value="GFZ21063.1"/>
    <property type="molecule type" value="Genomic_DNA"/>
</dbReference>
<feature type="region of interest" description="Disordered" evidence="7">
    <location>
        <begin position="205"/>
        <end position="260"/>
    </location>
</feature>
<dbReference type="InterPro" id="IPR004390">
    <property type="entry name" value="SR_rcpt_FtsY"/>
</dbReference>
<keyword evidence="4" id="KW-0342">GTP-binding</keyword>
<evidence type="ECO:0000256" key="7">
    <source>
        <dbReference type="SAM" id="MobiDB-lite"/>
    </source>
</evidence>
<reference evidence="9 10" key="1">
    <citation type="submission" date="2019-07" db="EMBL/GenBank/DDBJ databases">
        <title>De Novo Assembly of kiwifruit Actinidia rufa.</title>
        <authorList>
            <person name="Sugita-Konishi S."/>
            <person name="Sato K."/>
            <person name="Mori E."/>
            <person name="Abe Y."/>
            <person name="Kisaki G."/>
            <person name="Hamano K."/>
            <person name="Suezawa K."/>
            <person name="Otani M."/>
            <person name="Fukuda T."/>
            <person name="Manabe T."/>
            <person name="Gomi K."/>
            <person name="Tabuchi M."/>
            <person name="Akimitsu K."/>
            <person name="Kataoka I."/>
        </authorList>
    </citation>
    <scope>NUCLEOTIDE SEQUENCE [LARGE SCALE GENOMIC DNA]</scope>
    <source>
        <strain evidence="10">cv. Fuchu</strain>
    </source>
</reference>
<proteinExistence type="inferred from homology"/>
<evidence type="ECO:0000256" key="4">
    <source>
        <dbReference type="ARBA" id="ARBA00023134"/>
    </source>
</evidence>
<dbReference type="InterPro" id="IPR042101">
    <property type="entry name" value="SRP54_N_sf"/>
</dbReference>
<evidence type="ECO:0000313" key="10">
    <source>
        <dbReference type="Proteomes" id="UP000585474"/>
    </source>
</evidence>
<dbReference type="SUPFAM" id="SSF52540">
    <property type="entry name" value="P-loop containing nucleoside triphosphate hydrolases"/>
    <property type="match status" value="1"/>
</dbReference>
<dbReference type="GO" id="GO:0003924">
    <property type="term" value="F:GTPase activity"/>
    <property type="evidence" value="ECO:0007669"/>
    <property type="project" value="TreeGrafter"/>
</dbReference>
<keyword evidence="3" id="KW-0547">Nucleotide-binding</keyword>
<keyword evidence="10" id="KW-1185">Reference proteome</keyword>
<dbReference type="InterPro" id="IPR003593">
    <property type="entry name" value="AAA+_ATPase"/>
</dbReference>
<evidence type="ECO:0000259" key="8">
    <source>
        <dbReference type="PROSITE" id="PS00300"/>
    </source>
</evidence>
<evidence type="ECO:0000256" key="5">
    <source>
        <dbReference type="ARBA" id="ARBA00023136"/>
    </source>
</evidence>
<feature type="domain" description="SRP54-type proteins GTP-binding" evidence="8">
    <location>
        <begin position="549"/>
        <end position="562"/>
    </location>
</feature>
<protein>
    <submittedName>
        <fullName evidence="9">Signal recognition particle receptor protein, chloroplast</fullName>
    </submittedName>
</protein>
<organism evidence="9 10">
    <name type="scientific">Actinidia rufa</name>
    <dbReference type="NCBI Taxonomy" id="165716"/>
    <lineage>
        <taxon>Eukaryota</taxon>
        <taxon>Viridiplantae</taxon>
        <taxon>Streptophyta</taxon>
        <taxon>Embryophyta</taxon>
        <taxon>Tracheophyta</taxon>
        <taxon>Spermatophyta</taxon>
        <taxon>Magnoliopsida</taxon>
        <taxon>eudicotyledons</taxon>
        <taxon>Gunneridae</taxon>
        <taxon>Pentapetalae</taxon>
        <taxon>asterids</taxon>
        <taxon>Ericales</taxon>
        <taxon>Actinidiaceae</taxon>
        <taxon>Actinidia</taxon>
    </lineage>
</organism>
<dbReference type="InterPro" id="IPR027417">
    <property type="entry name" value="P-loop_NTPase"/>
</dbReference>
<sequence>MASLFLSPPPSKHATVNKASLTLHPTRPAPIPTAGPIPLRFRCSAGQAGFFTRLGRLIKEKAKSDVDKVFSGFSKTRDNLAVIDELLLYWNLSDTDRVLDELEEGEMGVLQYFTSLSTCWKRLDHLLDYKPEAFAYVQNEESRRSTMLPPAFTERSALVSVPQKDKFTGEFGSLDKSKQFCDYCNTKYHTRETCYKIHGYPPGGRGGRFGQSRGRGGNFGGRGGNSGGRGGNQANHTEVVDLPVDDSPSPSPSSNALSSSELETLRRLMTRLDASTASSSFASGFSGGQFWAKCTYMIVESLGLEFEIRNLTALLVADFGPRITVKIVDSLREDIYAGKLKSGGEIKDALKRSVLDLLTTKGSKTELQLGFRKPAVIMIVGVNGGGKTTSLGKLAHRLKKEGAKILMAAGDTFRAAARDQLEIWAERTGCEIVVAEKEKAKASAVLSQAVKRGKEGGFDVVLCDTSGRLHTNYSLMEELIACKKVVSKVVAGAPNEILLVLDGTTGLNMLPQAREFNEVVGITGFILTKLDGSARGGCVVSVVDELGIPVKFVGVGEGLEDLQPFDAETFVNAVFS</sequence>
<dbReference type="GO" id="GO:0006614">
    <property type="term" value="P:SRP-dependent cotranslational protein targeting to membrane"/>
    <property type="evidence" value="ECO:0007669"/>
    <property type="project" value="InterPro"/>
</dbReference>
<comment type="similarity">
    <text evidence="2">Belongs to the GTP-binding SRP family.</text>
</comment>
<accession>A0A7J0HD72</accession>
<dbReference type="Gene3D" id="1.20.120.140">
    <property type="entry name" value="Signal recognition particle SRP54, nucleotide-binding domain"/>
    <property type="match status" value="2"/>
</dbReference>
<dbReference type="GO" id="GO:0016020">
    <property type="term" value="C:membrane"/>
    <property type="evidence" value="ECO:0007669"/>
    <property type="project" value="UniProtKB-SubCell"/>
</dbReference>
<feature type="compositionally biased region" description="Gly residues" evidence="7">
    <location>
        <begin position="205"/>
        <end position="231"/>
    </location>
</feature>
<dbReference type="PROSITE" id="PS00300">
    <property type="entry name" value="SRP54"/>
    <property type="match status" value="1"/>
</dbReference>
<evidence type="ECO:0000256" key="3">
    <source>
        <dbReference type="ARBA" id="ARBA00022741"/>
    </source>
</evidence>
<dbReference type="SMART" id="SM00962">
    <property type="entry name" value="SRP54"/>
    <property type="match status" value="1"/>
</dbReference>
<dbReference type="NCBIfam" id="TIGR00064">
    <property type="entry name" value="ftsY"/>
    <property type="match status" value="1"/>
</dbReference>
<name>A0A7J0HD72_9ERIC</name>
<evidence type="ECO:0000256" key="6">
    <source>
        <dbReference type="ARBA" id="ARBA00023170"/>
    </source>
</evidence>
<dbReference type="SUPFAM" id="SSF47364">
    <property type="entry name" value="Domain of the SRP/SRP receptor G-proteins"/>
    <property type="match status" value="1"/>
</dbReference>
<dbReference type="Proteomes" id="UP000585474">
    <property type="component" value="Unassembled WGS sequence"/>
</dbReference>
<gene>
    <name evidence="9" type="ORF">Acr_29g0002250</name>
</gene>
<evidence type="ECO:0000313" key="9">
    <source>
        <dbReference type="EMBL" id="GFZ21063.1"/>
    </source>
</evidence>
<dbReference type="SMART" id="SM00382">
    <property type="entry name" value="AAA"/>
    <property type="match status" value="1"/>
</dbReference>
<dbReference type="OrthoDB" id="1727884at2759"/>
<comment type="caution">
    <text evidence="9">The sequence shown here is derived from an EMBL/GenBank/DDBJ whole genome shotgun (WGS) entry which is preliminary data.</text>
</comment>
<dbReference type="FunFam" id="3.40.50.300:FF:000053">
    <property type="entry name" value="Signal recognition particle receptor FtsY"/>
    <property type="match status" value="1"/>
</dbReference>
<keyword evidence="6 9" id="KW-0675">Receptor</keyword>
<feature type="compositionally biased region" description="Low complexity" evidence="7">
    <location>
        <begin position="240"/>
        <end position="260"/>
    </location>
</feature>
<dbReference type="InterPro" id="IPR036225">
    <property type="entry name" value="SRP/SRP_N"/>
</dbReference>
<evidence type="ECO:0000256" key="1">
    <source>
        <dbReference type="ARBA" id="ARBA00004170"/>
    </source>
</evidence>
<dbReference type="GO" id="GO:0005047">
    <property type="term" value="F:signal recognition particle binding"/>
    <property type="evidence" value="ECO:0007669"/>
    <property type="project" value="TreeGrafter"/>
</dbReference>
<comment type="subcellular location">
    <subcellularLocation>
        <location evidence="1">Membrane</location>
        <topology evidence="1">Peripheral membrane protein</topology>
    </subcellularLocation>
</comment>
<dbReference type="PANTHER" id="PTHR43134:SF7">
    <property type="entry name" value="CELL DIVISION PROTEIN FTSY HOMOLOG, CHLOROPLASTIC"/>
    <property type="match status" value="1"/>
</dbReference>
<keyword evidence="5" id="KW-0472">Membrane</keyword>
<dbReference type="CDD" id="cd17874">
    <property type="entry name" value="FtsY"/>
    <property type="match status" value="1"/>
</dbReference>
<dbReference type="Pfam" id="PF00448">
    <property type="entry name" value="SRP54"/>
    <property type="match status" value="1"/>
</dbReference>
<dbReference type="AlphaFoldDB" id="A0A7J0HD72"/>
<dbReference type="Gene3D" id="3.40.50.300">
    <property type="entry name" value="P-loop containing nucleotide triphosphate hydrolases"/>
    <property type="match status" value="1"/>
</dbReference>